<dbReference type="Pfam" id="PF03992">
    <property type="entry name" value="ABM"/>
    <property type="match status" value="1"/>
</dbReference>
<gene>
    <name evidence="2" type="ORF">GCM10023090_04330</name>
</gene>
<dbReference type="PANTHER" id="PTHR34474">
    <property type="entry name" value="SIGNAL TRANSDUCTION PROTEIN TRAP"/>
    <property type="match status" value="1"/>
</dbReference>
<keyword evidence="2" id="KW-0503">Monooxygenase</keyword>
<sequence>MILEVATLQVRPGQAAAFEQAFAQAQRIIAAMPGYGGHELQRCLEHDHQYVLLVRWATLQDHTEGFRGSPQYQEWRALLHHFYDPFPTVLHYSPVFPSESGSIA</sequence>
<evidence type="ECO:0000259" key="1">
    <source>
        <dbReference type="PROSITE" id="PS51725"/>
    </source>
</evidence>
<proteinExistence type="predicted"/>
<comment type="caution">
    <text evidence="2">The sequence shown here is derived from an EMBL/GenBank/DDBJ whole genome shotgun (WGS) entry which is preliminary data.</text>
</comment>
<dbReference type="InterPro" id="IPR011008">
    <property type="entry name" value="Dimeric_a/b-barrel"/>
</dbReference>
<keyword evidence="3" id="KW-1185">Reference proteome</keyword>
<protein>
    <submittedName>
        <fullName evidence="2">Antibiotic biosynthesis monooxygenase</fullName>
    </submittedName>
</protein>
<dbReference type="PROSITE" id="PS51725">
    <property type="entry name" value="ABM"/>
    <property type="match status" value="1"/>
</dbReference>
<name>A0ABP8KZU0_9BURK</name>
<organism evidence="2 3">
    <name type="scientific">Acidovorax lacteus</name>
    <dbReference type="NCBI Taxonomy" id="1924988"/>
    <lineage>
        <taxon>Bacteria</taxon>
        <taxon>Pseudomonadati</taxon>
        <taxon>Pseudomonadota</taxon>
        <taxon>Betaproteobacteria</taxon>
        <taxon>Burkholderiales</taxon>
        <taxon>Comamonadaceae</taxon>
        <taxon>Acidovorax</taxon>
    </lineage>
</organism>
<dbReference type="Gene3D" id="3.30.70.100">
    <property type="match status" value="1"/>
</dbReference>
<evidence type="ECO:0000313" key="3">
    <source>
        <dbReference type="Proteomes" id="UP001501788"/>
    </source>
</evidence>
<feature type="domain" description="ABM" evidence="1">
    <location>
        <begin position="2"/>
        <end position="96"/>
    </location>
</feature>
<dbReference type="PANTHER" id="PTHR34474:SF2">
    <property type="entry name" value="SIGNAL TRANSDUCTION PROTEIN TRAP"/>
    <property type="match status" value="1"/>
</dbReference>
<dbReference type="SUPFAM" id="SSF54909">
    <property type="entry name" value="Dimeric alpha+beta barrel"/>
    <property type="match status" value="1"/>
</dbReference>
<reference evidence="3" key="1">
    <citation type="journal article" date="2019" name="Int. J. Syst. Evol. Microbiol.">
        <title>The Global Catalogue of Microorganisms (GCM) 10K type strain sequencing project: providing services to taxonomists for standard genome sequencing and annotation.</title>
        <authorList>
            <consortium name="The Broad Institute Genomics Platform"/>
            <consortium name="The Broad Institute Genome Sequencing Center for Infectious Disease"/>
            <person name="Wu L."/>
            <person name="Ma J."/>
        </authorList>
    </citation>
    <scope>NUCLEOTIDE SEQUENCE [LARGE SCALE GENOMIC DNA]</scope>
    <source>
        <strain evidence="3">JCM 31890</strain>
    </source>
</reference>
<dbReference type="InterPro" id="IPR050404">
    <property type="entry name" value="Heme-degrading_MO"/>
</dbReference>
<keyword evidence="2" id="KW-0560">Oxidoreductase</keyword>
<dbReference type="Proteomes" id="UP001501788">
    <property type="component" value="Unassembled WGS sequence"/>
</dbReference>
<accession>A0ABP8KZU0</accession>
<dbReference type="RefSeq" id="WP_345060780.1">
    <property type="nucleotide sequence ID" value="NZ_BAABEX010000004.1"/>
</dbReference>
<dbReference type="InterPro" id="IPR007138">
    <property type="entry name" value="ABM_dom"/>
</dbReference>
<evidence type="ECO:0000313" key="2">
    <source>
        <dbReference type="EMBL" id="GAA4418874.1"/>
    </source>
</evidence>
<dbReference type="GO" id="GO:0004497">
    <property type="term" value="F:monooxygenase activity"/>
    <property type="evidence" value="ECO:0007669"/>
    <property type="project" value="UniProtKB-KW"/>
</dbReference>
<dbReference type="EMBL" id="BAABEX010000004">
    <property type="protein sequence ID" value="GAA4418874.1"/>
    <property type="molecule type" value="Genomic_DNA"/>
</dbReference>